<dbReference type="EMBL" id="QUSG01000008">
    <property type="protein sequence ID" value="KAA3525962.1"/>
    <property type="molecule type" value="Genomic_DNA"/>
</dbReference>
<proteinExistence type="predicted"/>
<sequence length="199" mass="22227">MRSVKVRRFNRDQIGVRSYQSPDEYVEEASTGRSYSIPHSDGSFFSDGSGYSNGPEWDSRYEIIERLEEVVLRLASLDLSVFHKDGERTENSDFLPYAREIEQDIRDCRKALTVFTSDGDVENLASWLQTFQEKAKRYFIAAAGLAGIFLEEAAAAAGKEFGTIAMGIGVVGFSLWCAGTDFEGICKAIEAYALLRAMR</sequence>
<evidence type="ECO:0000313" key="1">
    <source>
        <dbReference type="EMBL" id="KAA3525962.1"/>
    </source>
</evidence>
<name>A0A368NHY4_AGRVI</name>
<gene>
    <name evidence="1" type="ORF">DXT89_15550</name>
</gene>
<reference evidence="1 2" key="1">
    <citation type="submission" date="2018-08" db="EMBL/GenBank/DDBJ databases">
        <title>Genome sequencing of Agrobacterium vitis strain ICMP 10754.</title>
        <authorList>
            <person name="Visnovsky S.B."/>
            <person name="Pitman A.R."/>
        </authorList>
    </citation>
    <scope>NUCLEOTIDE SEQUENCE [LARGE SCALE GENOMIC DNA]</scope>
    <source>
        <strain evidence="1 2">ICMP 10754</strain>
    </source>
</reference>
<accession>A0A368NHY4</accession>
<dbReference type="AlphaFoldDB" id="A0A368NHY4"/>
<evidence type="ECO:0000313" key="2">
    <source>
        <dbReference type="Proteomes" id="UP000436911"/>
    </source>
</evidence>
<organism evidence="1 2">
    <name type="scientific">Agrobacterium vitis</name>
    <name type="common">Rhizobium vitis</name>
    <dbReference type="NCBI Taxonomy" id="373"/>
    <lineage>
        <taxon>Bacteria</taxon>
        <taxon>Pseudomonadati</taxon>
        <taxon>Pseudomonadota</taxon>
        <taxon>Alphaproteobacteria</taxon>
        <taxon>Hyphomicrobiales</taxon>
        <taxon>Rhizobiaceae</taxon>
        <taxon>Rhizobium/Agrobacterium group</taxon>
        <taxon>Agrobacterium</taxon>
    </lineage>
</organism>
<protein>
    <submittedName>
        <fullName evidence="1">Uncharacterized protein</fullName>
    </submittedName>
</protein>
<comment type="caution">
    <text evidence="1">The sequence shown here is derived from an EMBL/GenBank/DDBJ whole genome shotgun (WGS) entry which is preliminary data.</text>
</comment>
<dbReference type="Proteomes" id="UP000436911">
    <property type="component" value="Unassembled WGS sequence"/>
</dbReference>
<dbReference type="RefSeq" id="WP_060717687.1">
    <property type="nucleotide sequence ID" value="NZ_CP055265.1"/>
</dbReference>
<dbReference type="GeneID" id="60684840"/>